<name>A0A2T2NV31_CORCC</name>
<dbReference type="Proteomes" id="UP000240883">
    <property type="component" value="Unassembled WGS sequence"/>
</dbReference>
<evidence type="ECO:0000259" key="11">
    <source>
        <dbReference type="PROSITE" id="PS50192"/>
    </source>
</evidence>
<evidence type="ECO:0000256" key="8">
    <source>
        <dbReference type="ARBA" id="ARBA00023136"/>
    </source>
</evidence>
<dbReference type="GO" id="GO:0031201">
    <property type="term" value="C:SNARE complex"/>
    <property type="evidence" value="ECO:0007669"/>
    <property type="project" value="TreeGrafter"/>
</dbReference>
<dbReference type="EMBL" id="KZ678133">
    <property type="protein sequence ID" value="PSN69250.1"/>
    <property type="molecule type" value="Genomic_DNA"/>
</dbReference>
<proteinExistence type="inferred from homology"/>
<dbReference type="InterPro" id="IPR000727">
    <property type="entry name" value="T_SNARE_dom"/>
</dbReference>
<evidence type="ECO:0000256" key="2">
    <source>
        <dbReference type="ARBA" id="ARBA00009063"/>
    </source>
</evidence>
<dbReference type="PROSITE" id="PS50192">
    <property type="entry name" value="T_SNARE"/>
    <property type="match status" value="1"/>
</dbReference>
<dbReference type="OrthoDB" id="342981at2759"/>
<reference evidence="12 13" key="1">
    <citation type="journal article" date="2018" name="Front. Microbiol.">
        <title>Genome-Wide Analysis of Corynespora cassiicola Leaf Fall Disease Putative Effectors.</title>
        <authorList>
            <person name="Lopez D."/>
            <person name="Ribeiro S."/>
            <person name="Label P."/>
            <person name="Fumanal B."/>
            <person name="Venisse J.S."/>
            <person name="Kohler A."/>
            <person name="de Oliveira R.R."/>
            <person name="Labutti K."/>
            <person name="Lipzen A."/>
            <person name="Lail K."/>
            <person name="Bauer D."/>
            <person name="Ohm R.A."/>
            <person name="Barry K.W."/>
            <person name="Spatafora J."/>
            <person name="Grigoriev I.V."/>
            <person name="Martin F.M."/>
            <person name="Pujade-Renaud V."/>
        </authorList>
    </citation>
    <scope>NUCLEOTIDE SEQUENCE [LARGE SCALE GENOMIC DNA]</scope>
    <source>
        <strain evidence="12 13">Philippines</strain>
    </source>
</reference>
<evidence type="ECO:0000256" key="7">
    <source>
        <dbReference type="ARBA" id="ARBA00023054"/>
    </source>
</evidence>
<comment type="subcellular location">
    <subcellularLocation>
        <location evidence="1">Membrane</location>
        <topology evidence="1">Single-pass type IV membrane protein</topology>
    </subcellularLocation>
</comment>
<keyword evidence="8" id="KW-0472">Membrane</keyword>
<feature type="coiled-coil region" evidence="9">
    <location>
        <begin position="100"/>
        <end position="134"/>
    </location>
</feature>
<dbReference type="STRING" id="1448308.A0A2T2NV31"/>
<dbReference type="PANTHER" id="PTHR15959">
    <property type="entry name" value="SYNTAXIN-18"/>
    <property type="match status" value="1"/>
</dbReference>
<dbReference type="InterPro" id="IPR019529">
    <property type="entry name" value="Syntaxin-18_N"/>
</dbReference>
<evidence type="ECO:0000313" key="12">
    <source>
        <dbReference type="EMBL" id="PSN69250.1"/>
    </source>
</evidence>
<keyword evidence="6" id="KW-1133">Transmembrane helix</keyword>
<accession>A0A2T2NV31</accession>
<feature type="region of interest" description="Disordered" evidence="10">
    <location>
        <begin position="60"/>
        <end position="86"/>
    </location>
</feature>
<dbReference type="SUPFAM" id="SSF58038">
    <property type="entry name" value="SNARE fusion complex"/>
    <property type="match status" value="1"/>
</dbReference>
<evidence type="ECO:0000256" key="10">
    <source>
        <dbReference type="SAM" id="MobiDB-lite"/>
    </source>
</evidence>
<dbReference type="PANTHER" id="PTHR15959:SF0">
    <property type="entry name" value="SYNTAXIN-18"/>
    <property type="match status" value="1"/>
</dbReference>
<keyword evidence="3" id="KW-0813">Transport</keyword>
<evidence type="ECO:0000256" key="3">
    <source>
        <dbReference type="ARBA" id="ARBA00022448"/>
    </source>
</evidence>
<keyword evidence="5" id="KW-0653">Protein transport</keyword>
<dbReference type="GO" id="GO:0006890">
    <property type="term" value="P:retrograde vesicle-mediated transport, Golgi to endoplasmic reticulum"/>
    <property type="evidence" value="ECO:0007669"/>
    <property type="project" value="TreeGrafter"/>
</dbReference>
<dbReference type="Pfam" id="PF10496">
    <property type="entry name" value="Syntaxin-18_N"/>
    <property type="match status" value="1"/>
</dbReference>
<dbReference type="AlphaFoldDB" id="A0A2T2NV31"/>
<keyword evidence="13" id="KW-1185">Reference proteome</keyword>
<evidence type="ECO:0000256" key="6">
    <source>
        <dbReference type="ARBA" id="ARBA00022989"/>
    </source>
</evidence>
<protein>
    <submittedName>
        <fullName evidence="12">Snare protein syntaxin-like protein 18/UFE1</fullName>
    </submittedName>
</protein>
<feature type="domain" description="T-SNARE coiled-coil homology" evidence="11">
    <location>
        <begin position="269"/>
        <end position="331"/>
    </location>
</feature>
<keyword evidence="7 9" id="KW-0175">Coiled coil</keyword>
<evidence type="ECO:0000256" key="1">
    <source>
        <dbReference type="ARBA" id="ARBA00004211"/>
    </source>
</evidence>
<dbReference type="Gene3D" id="1.20.5.110">
    <property type="match status" value="1"/>
</dbReference>
<organism evidence="12 13">
    <name type="scientific">Corynespora cassiicola Philippines</name>
    <dbReference type="NCBI Taxonomy" id="1448308"/>
    <lineage>
        <taxon>Eukaryota</taxon>
        <taxon>Fungi</taxon>
        <taxon>Dikarya</taxon>
        <taxon>Ascomycota</taxon>
        <taxon>Pezizomycotina</taxon>
        <taxon>Dothideomycetes</taxon>
        <taxon>Pleosporomycetidae</taxon>
        <taxon>Pleosporales</taxon>
        <taxon>Corynesporascaceae</taxon>
        <taxon>Corynespora</taxon>
    </lineage>
</organism>
<dbReference type="GO" id="GO:0015031">
    <property type="term" value="P:protein transport"/>
    <property type="evidence" value="ECO:0007669"/>
    <property type="project" value="UniProtKB-KW"/>
</dbReference>
<evidence type="ECO:0000256" key="9">
    <source>
        <dbReference type="SAM" id="Coils"/>
    </source>
</evidence>
<keyword evidence="4" id="KW-0812">Transmembrane</keyword>
<dbReference type="SMART" id="SM00397">
    <property type="entry name" value="t_SNARE"/>
    <property type="match status" value="1"/>
</dbReference>
<sequence>MDLTPVFNQALAAHNARPVEPYVFRLQDLDEFLKEAYRIRAHIAELHTYLRSIRQSYLSTANPPRRKHTARPNNGSTAGSLPKDSQYLTDAQRSEIDASAKQLLRELNQAITGLQDAEQVRQAAESAVAMKKRAKAGLGALGRWAAGGAITAKSPEEELAEAKANALNAHHESIIWYLQRALEECGRFQSSMMEIRITREVEKSKSVLYKARGTMPTTNNDYGSLNGAAGAEFRGKDAVGLDENSNATVEQQLDPEQLQLFAQENQDLLKHYEDHLDAVRTAEKSLLEISELQTQLANNLSMQSAHIDQLVEDSFNTTENVGHGNKELKRATERRSTARLVFWFTCAFCTTLVVWDLII</sequence>
<dbReference type="FunFam" id="1.20.5.110:FF:000069">
    <property type="entry name" value="Related to syntaxin 18"/>
    <property type="match status" value="1"/>
</dbReference>
<comment type="similarity">
    <text evidence="2">Belongs to the syntaxin family.</text>
</comment>
<dbReference type="GO" id="GO:0005783">
    <property type="term" value="C:endoplasmic reticulum"/>
    <property type="evidence" value="ECO:0007669"/>
    <property type="project" value="TreeGrafter"/>
</dbReference>
<evidence type="ECO:0000313" key="13">
    <source>
        <dbReference type="Proteomes" id="UP000240883"/>
    </source>
</evidence>
<evidence type="ECO:0000256" key="5">
    <source>
        <dbReference type="ARBA" id="ARBA00022927"/>
    </source>
</evidence>
<gene>
    <name evidence="12" type="ORF">BS50DRAFT_572407</name>
</gene>
<evidence type="ECO:0000256" key="4">
    <source>
        <dbReference type="ARBA" id="ARBA00022692"/>
    </source>
</evidence>